<gene>
    <name evidence="1" type="ORF">CcrPW_gp376c</name>
</gene>
<proteinExistence type="predicted"/>
<reference evidence="1" key="2">
    <citation type="submission" date="2018-09" db="EMBL/GenBank/DDBJ databases">
        <title>Giant CbK-like Caulobacter bacteriophages have genetically divergent genomes.</title>
        <authorList>
            <person name="Wilson K."/>
            <person name="Ely B."/>
        </authorList>
    </citation>
    <scope>NUCLEOTIDE SEQUENCE [LARGE SCALE GENOMIC DNA]</scope>
</reference>
<sequence length="80" mass="9176">MIGIDAYETLAITLYESWVRRAYGQRPDRAKSYEEMSVKERNRWRTIAHRMIAEASEQRSKVIADAAATYEVLNPPLSSG</sequence>
<name>A0A385ED37_9CAUD</name>
<dbReference type="EMBL" id="MH588545">
    <property type="protein sequence ID" value="AXQ68915.1"/>
    <property type="molecule type" value="Genomic_DNA"/>
</dbReference>
<dbReference type="Proteomes" id="UP000259026">
    <property type="component" value="Segment"/>
</dbReference>
<reference evidence="1" key="1">
    <citation type="submission" date="2018-07" db="EMBL/GenBank/DDBJ databases">
        <authorList>
            <person name="Quirk P.G."/>
            <person name="Krulwich T.A."/>
        </authorList>
    </citation>
    <scope>NUCLEOTIDE SEQUENCE</scope>
</reference>
<organism evidence="1 2">
    <name type="scientific">Caulobacter phage CcrPW</name>
    <dbReference type="NCBI Taxonomy" id="2283271"/>
    <lineage>
        <taxon>Viruses</taxon>
        <taxon>Duplodnaviria</taxon>
        <taxon>Heunggongvirae</taxon>
        <taxon>Uroviricota</taxon>
        <taxon>Caudoviricetes</taxon>
        <taxon>Jeanschmidtviridae</taxon>
        <taxon>Colossusvirus</taxon>
        <taxon>Colossusvirus PW</taxon>
    </lineage>
</organism>
<protein>
    <submittedName>
        <fullName evidence="1">Uncharacterized protein</fullName>
    </submittedName>
</protein>
<evidence type="ECO:0000313" key="1">
    <source>
        <dbReference type="EMBL" id="AXQ68915.1"/>
    </source>
</evidence>
<evidence type="ECO:0000313" key="2">
    <source>
        <dbReference type="Proteomes" id="UP000259026"/>
    </source>
</evidence>
<keyword evidence="2" id="KW-1185">Reference proteome</keyword>
<accession>A0A385ED37</accession>